<keyword evidence="3 6" id="KW-1133">Transmembrane helix</keyword>
<proteinExistence type="inferred from homology"/>
<dbReference type="EMBL" id="CWJI01000013">
    <property type="protein sequence ID" value="CRY56388.1"/>
    <property type="molecule type" value="Genomic_DNA"/>
</dbReference>
<evidence type="ECO:0000313" key="9">
    <source>
        <dbReference type="Proteomes" id="UP000043316"/>
    </source>
</evidence>
<dbReference type="PANTHER" id="PTHR11662:SF399">
    <property type="entry name" value="FI19708P1-RELATED"/>
    <property type="match status" value="1"/>
</dbReference>
<feature type="transmembrane region" description="Helical" evidence="6">
    <location>
        <begin position="58"/>
        <end position="76"/>
    </location>
</feature>
<comment type="subcellular location">
    <subcellularLocation>
        <location evidence="1">Membrane</location>
        <topology evidence="1">Multi-pass membrane protein</topology>
    </subcellularLocation>
</comment>
<dbReference type="InterPro" id="IPR050382">
    <property type="entry name" value="MFS_Na/Anion_cotransporter"/>
</dbReference>
<dbReference type="InterPro" id="IPR020846">
    <property type="entry name" value="MFS_dom"/>
</dbReference>
<evidence type="ECO:0000256" key="6">
    <source>
        <dbReference type="SAM" id="Phobius"/>
    </source>
</evidence>
<keyword evidence="2 6" id="KW-0812">Transmembrane</keyword>
<dbReference type="InterPro" id="IPR036259">
    <property type="entry name" value="MFS_trans_sf"/>
</dbReference>
<dbReference type="PANTHER" id="PTHR11662">
    <property type="entry name" value="SOLUTE CARRIER FAMILY 17"/>
    <property type="match status" value="1"/>
</dbReference>
<evidence type="ECO:0000256" key="4">
    <source>
        <dbReference type="ARBA" id="ARBA00023136"/>
    </source>
</evidence>
<sequence length="438" mass="46776">MNTTVKTTAVVANKVGKKRWFVVFLLLVGGIINYIDRASLSIAAPDMMKDLNLTNTDIGLMGSVFALIYAMCQLPSGWLVDKLGPKKVYGWAIGLWSGATMLTGACSSLASLLFARALLGVTEAPCWPGAAKITATWFPKKERALATGFWDAASKWGPAIAPPILVAIIVPFGWRSLFYIAGALGLVFLIFFIFLYHQPEKHPTITEEELDYIKEGGGGTAVGNAIGDDGKKITWGSLFKYKCVWGMILGWFCYVWMMNIFTTFLPLYLMKTQNIELKSLGIYASIPYFGGIVGAVVGGYISKWLMDREIFKDSLVAKRVTISVSALLAGITVVCIPFATSLSSTLALLVVAMALLSALSATGWALPGDVAPSAMVGSVGSIQNFGGYFAGSLSPLVTGMIADATGSYTLAFVSGGIIAGCAALCYWFLVTKPITATN</sequence>
<dbReference type="GeneID" id="61817141"/>
<feature type="transmembrane region" description="Helical" evidence="6">
    <location>
        <begin position="409"/>
        <end position="429"/>
    </location>
</feature>
<feature type="domain" description="Major facilitator superfamily (MFS) profile" evidence="7">
    <location>
        <begin position="22"/>
        <end position="434"/>
    </location>
</feature>
<dbReference type="AlphaFoldDB" id="A0A0H5LYX5"/>
<evidence type="ECO:0000256" key="5">
    <source>
        <dbReference type="ARBA" id="ARBA00038514"/>
    </source>
</evidence>
<evidence type="ECO:0000313" key="8">
    <source>
        <dbReference type="EMBL" id="CRY56388.1"/>
    </source>
</evidence>
<dbReference type="SUPFAM" id="SSF103473">
    <property type="entry name" value="MFS general substrate transporter"/>
    <property type="match status" value="1"/>
</dbReference>
<feature type="transmembrane region" description="Helical" evidence="6">
    <location>
        <begin position="177"/>
        <end position="196"/>
    </location>
</feature>
<dbReference type="Gene3D" id="1.20.1250.20">
    <property type="entry name" value="MFS general substrate transporter like domains"/>
    <property type="match status" value="2"/>
</dbReference>
<feature type="transmembrane region" description="Helical" evidence="6">
    <location>
        <begin position="88"/>
        <end position="115"/>
    </location>
</feature>
<feature type="transmembrane region" description="Helical" evidence="6">
    <location>
        <begin position="280"/>
        <end position="301"/>
    </location>
</feature>
<dbReference type="CDD" id="cd17319">
    <property type="entry name" value="MFS_ExuT_GudP_like"/>
    <property type="match status" value="1"/>
</dbReference>
<gene>
    <name evidence="8" type="primary">exuT_3</name>
    <name evidence="8" type="ORF">ERS008476_03429</name>
</gene>
<protein>
    <submittedName>
        <fullName evidence="8">ExuT transport protein</fullName>
    </submittedName>
</protein>
<feature type="transmembrane region" description="Helical" evidence="6">
    <location>
        <begin position="20"/>
        <end position="37"/>
    </location>
</feature>
<evidence type="ECO:0000259" key="7">
    <source>
        <dbReference type="PROSITE" id="PS50850"/>
    </source>
</evidence>
<dbReference type="Pfam" id="PF07690">
    <property type="entry name" value="MFS_1"/>
    <property type="match status" value="1"/>
</dbReference>
<keyword evidence="4 6" id="KW-0472">Membrane</keyword>
<name>A0A0H5LYX5_YERIN</name>
<evidence type="ECO:0000256" key="3">
    <source>
        <dbReference type="ARBA" id="ARBA00022989"/>
    </source>
</evidence>
<dbReference type="PROSITE" id="PS50850">
    <property type="entry name" value="MFS"/>
    <property type="match status" value="1"/>
</dbReference>
<evidence type="ECO:0000256" key="1">
    <source>
        <dbReference type="ARBA" id="ARBA00004141"/>
    </source>
</evidence>
<dbReference type="GO" id="GO:0016020">
    <property type="term" value="C:membrane"/>
    <property type="evidence" value="ECO:0007669"/>
    <property type="project" value="UniProtKB-SubCell"/>
</dbReference>
<dbReference type="GO" id="GO:0022857">
    <property type="term" value="F:transmembrane transporter activity"/>
    <property type="evidence" value="ECO:0007669"/>
    <property type="project" value="InterPro"/>
</dbReference>
<comment type="similarity">
    <text evidence="5">Belongs to the major facilitator superfamily. Phthalate permease family.</text>
</comment>
<feature type="transmembrane region" description="Helical" evidence="6">
    <location>
        <begin position="244"/>
        <end position="268"/>
    </location>
</feature>
<organism evidence="8 9">
    <name type="scientific">Yersinia intermedia</name>
    <dbReference type="NCBI Taxonomy" id="631"/>
    <lineage>
        <taxon>Bacteria</taxon>
        <taxon>Pseudomonadati</taxon>
        <taxon>Pseudomonadota</taxon>
        <taxon>Gammaproteobacteria</taxon>
        <taxon>Enterobacterales</taxon>
        <taxon>Yersiniaceae</taxon>
        <taxon>Yersinia</taxon>
    </lineage>
</organism>
<evidence type="ECO:0000256" key="2">
    <source>
        <dbReference type="ARBA" id="ARBA00022692"/>
    </source>
</evidence>
<feature type="transmembrane region" description="Helical" evidence="6">
    <location>
        <begin position="321"/>
        <end position="339"/>
    </location>
</feature>
<accession>A0A0H5LYX5</accession>
<reference evidence="9" key="1">
    <citation type="submission" date="2015-03" db="EMBL/GenBank/DDBJ databases">
        <authorList>
            <consortium name="Pathogen Informatics"/>
        </authorList>
    </citation>
    <scope>NUCLEOTIDE SEQUENCE [LARGE SCALE GENOMIC DNA]</scope>
    <source>
        <strain evidence="9">R148</strain>
    </source>
</reference>
<dbReference type="InterPro" id="IPR011701">
    <property type="entry name" value="MFS"/>
</dbReference>
<dbReference type="Proteomes" id="UP000043316">
    <property type="component" value="Unassembled WGS sequence"/>
</dbReference>
<feature type="transmembrane region" description="Helical" evidence="6">
    <location>
        <begin position="346"/>
        <end position="365"/>
    </location>
</feature>
<dbReference type="RefSeq" id="WP_019212497.1">
    <property type="nucleotide sequence ID" value="NZ_CWJI01000013.1"/>
</dbReference>